<protein>
    <recommendedName>
        <fullName evidence="3">SRCR domain-containing protein</fullName>
    </recommendedName>
</protein>
<name>A0AAV4G907_9GAST</name>
<dbReference type="AlphaFoldDB" id="A0AAV4G907"/>
<dbReference type="EMBL" id="BMAT01001231">
    <property type="protein sequence ID" value="GFR81932.1"/>
    <property type="molecule type" value="Genomic_DNA"/>
</dbReference>
<dbReference type="Proteomes" id="UP000762676">
    <property type="component" value="Unassembled WGS sequence"/>
</dbReference>
<comment type="caution">
    <text evidence="1">The sequence shown here is derived from an EMBL/GenBank/DDBJ whole genome shotgun (WGS) entry which is preliminary data.</text>
</comment>
<keyword evidence="2" id="KW-1185">Reference proteome</keyword>
<evidence type="ECO:0008006" key="3">
    <source>
        <dbReference type="Google" id="ProtNLM"/>
    </source>
</evidence>
<evidence type="ECO:0000313" key="2">
    <source>
        <dbReference type="Proteomes" id="UP000762676"/>
    </source>
</evidence>
<evidence type="ECO:0000313" key="1">
    <source>
        <dbReference type="EMBL" id="GFR81932.1"/>
    </source>
</evidence>
<organism evidence="1 2">
    <name type="scientific">Elysia marginata</name>
    <dbReference type="NCBI Taxonomy" id="1093978"/>
    <lineage>
        <taxon>Eukaryota</taxon>
        <taxon>Metazoa</taxon>
        <taxon>Spiralia</taxon>
        <taxon>Lophotrochozoa</taxon>
        <taxon>Mollusca</taxon>
        <taxon>Gastropoda</taxon>
        <taxon>Heterobranchia</taxon>
        <taxon>Euthyneura</taxon>
        <taxon>Panpulmonata</taxon>
        <taxon>Sacoglossa</taxon>
        <taxon>Placobranchoidea</taxon>
        <taxon>Plakobranchidae</taxon>
        <taxon>Elysia</taxon>
    </lineage>
</organism>
<reference evidence="1 2" key="1">
    <citation type="journal article" date="2021" name="Elife">
        <title>Chloroplast acquisition without the gene transfer in kleptoplastic sea slugs, Plakobranchus ocellatus.</title>
        <authorList>
            <person name="Maeda T."/>
            <person name="Takahashi S."/>
            <person name="Yoshida T."/>
            <person name="Shimamura S."/>
            <person name="Takaki Y."/>
            <person name="Nagai Y."/>
            <person name="Toyoda A."/>
            <person name="Suzuki Y."/>
            <person name="Arimoto A."/>
            <person name="Ishii H."/>
            <person name="Satoh N."/>
            <person name="Nishiyama T."/>
            <person name="Hasebe M."/>
            <person name="Maruyama T."/>
            <person name="Minagawa J."/>
            <person name="Obokata J."/>
            <person name="Shigenobu S."/>
        </authorList>
    </citation>
    <scope>NUCLEOTIDE SEQUENCE [LARGE SCALE GENOMIC DNA]</scope>
</reference>
<accession>A0AAV4G907</accession>
<gene>
    <name evidence="1" type="ORF">ElyMa_000615400</name>
</gene>
<sequence length="119" mass="13131">MPSSLGACVITPEIAAGPAGPSSSSNYGICRPDRVECTSRGSLAVYLTEATVWGCSLDTTAAESVRWPPARHWVTTARLQWRHFRCSILCCVSGYHRSLSIKWAEKIRSLLKMKSFINQ</sequence>
<proteinExistence type="predicted"/>